<proteinExistence type="predicted"/>
<gene>
    <name evidence="1" type="ORF">DQQ10_07935</name>
</gene>
<dbReference type="AlphaFoldDB" id="A0A364Y3Q0"/>
<accession>A0A364Y3Q0</accession>
<comment type="caution">
    <text evidence="1">The sequence shown here is derived from an EMBL/GenBank/DDBJ whole genome shotgun (WGS) entry which is preliminary data.</text>
</comment>
<dbReference type="EMBL" id="QMFY01000003">
    <property type="protein sequence ID" value="RAW01580.1"/>
    <property type="molecule type" value="Genomic_DNA"/>
</dbReference>
<evidence type="ECO:0000313" key="2">
    <source>
        <dbReference type="Proteomes" id="UP000251889"/>
    </source>
</evidence>
<organism evidence="1 2">
    <name type="scientific">Pseudochryseolinea flava</name>
    <dbReference type="NCBI Taxonomy" id="2059302"/>
    <lineage>
        <taxon>Bacteria</taxon>
        <taxon>Pseudomonadati</taxon>
        <taxon>Bacteroidota</taxon>
        <taxon>Cytophagia</taxon>
        <taxon>Cytophagales</taxon>
        <taxon>Fulvivirgaceae</taxon>
        <taxon>Pseudochryseolinea</taxon>
    </lineage>
</organism>
<reference evidence="1 2" key="1">
    <citation type="submission" date="2018-06" db="EMBL/GenBank/DDBJ databases">
        <title>Chryseolinea flavus sp. nov., a member of the phylum Bacteroidetes isolated from soil.</title>
        <authorList>
            <person name="Li Y."/>
            <person name="Wang J."/>
        </authorList>
    </citation>
    <scope>NUCLEOTIDE SEQUENCE [LARGE SCALE GENOMIC DNA]</scope>
    <source>
        <strain evidence="1 2">SDU1-6</strain>
    </source>
</reference>
<dbReference type="Proteomes" id="UP000251889">
    <property type="component" value="Unassembled WGS sequence"/>
</dbReference>
<protein>
    <submittedName>
        <fullName evidence="1">Uncharacterized protein</fullName>
    </submittedName>
</protein>
<keyword evidence="2" id="KW-1185">Reference proteome</keyword>
<evidence type="ECO:0000313" key="1">
    <source>
        <dbReference type="EMBL" id="RAW01580.1"/>
    </source>
</evidence>
<name>A0A364Y3Q0_9BACT</name>
<sequence>MGVTKGRSIEITSETIEEYQNMGHTMRYPLNKEEFDSLYWFKFNPKLISEYQKIFNEVNRSKTVTIITNRLFVSFIIS</sequence>